<feature type="domain" description="NADH:flavin oxidoreductase/NADH oxidase N-terminal" evidence="3">
    <location>
        <begin position="2"/>
        <end position="226"/>
    </location>
</feature>
<dbReference type="AlphaFoldDB" id="A0A9D7SW32"/>
<dbReference type="CDD" id="cd02803">
    <property type="entry name" value="OYE_like_FMN_family"/>
    <property type="match status" value="1"/>
</dbReference>
<reference evidence="4 5" key="1">
    <citation type="submission" date="2020-10" db="EMBL/GenBank/DDBJ databases">
        <title>Connecting structure to function with the recovery of over 1000 high-quality activated sludge metagenome-assembled genomes encoding full-length rRNA genes using long-read sequencing.</title>
        <authorList>
            <person name="Singleton C.M."/>
            <person name="Petriglieri F."/>
            <person name="Kristensen J.M."/>
            <person name="Kirkegaard R.H."/>
            <person name="Michaelsen T.Y."/>
            <person name="Andersen M.H."/>
            <person name="Karst S.M."/>
            <person name="Dueholm M.S."/>
            <person name="Nielsen P.H."/>
            <person name="Albertsen M."/>
        </authorList>
    </citation>
    <scope>NUCLEOTIDE SEQUENCE [LARGE SCALE GENOMIC DNA]</scope>
    <source>
        <strain evidence="4">Ribe_18-Q3-R11-54_MAXAC.273</strain>
    </source>
</reference>
<dbReference type="InterPro" id="IPR013785">
    <property type="entry name" value="Aldolase_TIM"/>
</dbReference>
<keyword evidence="2" id="KW-0560">Oxidoreductase</keyword>
<dbReference type="SUPFAM" id="SSF51395">
    <property type="entry name" value="FMN-linked oxidoreductases"/>
    <property type="match status" value="1"/>
</dbReference>
<dbReference type="PANTHER" id="PTHR43656">
    <property type="entry name" value="BINDING OXIDOREDUCTASE, PUTATIVE (AFU_ORTHOLOGUE AFUA_2G08260)-RELATED"/>
    <property type="match status" value="1"/>
</dbReference>
<evidence type="ECO:0000256" key="2">
    <source>
        <dbReference type="ARBA" id="ARBA00023002"/>
    </source>
</evidence>
<evidence type="ECO:0000256" key="1">
    <source>
        <dbReference type="ARBA" id="ARBA00022630"/>
    </source>
</evidence>
<comment type="caution">
    <text evidence="4">The sequence shown here is derived from an EMBL/GenBank/DDBJ whole genome shotgun (WGS) entry which is preliminary data.</text>
</comment>
<dbReference type="Gene3D" id="3.20.20.70">
    <property type="entry name" value="Aldolase class I"/>
    <property type="match status" value="1"/>
</dbReference>
<proteinExistence type="predicted"/>
<sequence>MIFDPFQIKNLHFKNRIIRSSIGGKMAYFDGTVSSAFKNFEKRFAENDVAGIISPTIAVDDKRASPLEYPKLTQDRFIKPIAEAIKAVHNYDCRYIIQIGEAGAHTQTSLFNQKEDSKSSSTLFDFFYGYQNRHHAMTIEEIEMAVNNYAEAARRVREAGADGVEITASKGYLIQQFLNPGVNRRTDKYGGSTDKRFQILEEIVLAVKKKVGEDFPIGIRLSAADYNYLPLNIRLPITFPLKHWYFGNTIKENLYYAQKLKALGIAYLHIDKGYGFPNPKGNPGGFPVHEIKMFNNAGRHLSFKSWARAVAFNALPEFILHPIANIGWKYVPGISADDAKIFKDATGLPVIANGGFQEMDLIEKTLQEGKADFVAMARPLLANVNLVKLFQQGLNTPEIPCTHCNRCPVRTATYPLGCYDITRFKSQDEMEEQIMEWVASSDERINQL</sequence>
<gene>
    <name evidence="4" type="ORF">IPP15_18295</name>
</gene>
<feature type="domain" description="NADH:flavin oxidoreductase/NADH oxidase N-terminal" evidence="3">
    <location>
        <begin position="337"/>
        <end position="396"/>
    </location>
</feature>
<dbReference type="Proteomes" id="UP000808337">
    <property type="component" value="Unassembled WGS sequence"/>
</dbReference>
<dbReference type="GO" id="GO:0010181">
    <property type="term" value="F:FMN binding"/>
    <property type="evidence" value="ECO:0007669"/>
    <property type="project" value="InterPro"/>
</dbReference>
<dbReference type="PANTHER" id="PTHR43656:SF2">
    <property type="entry name" value="BINDING OXIDOREDUCTASE, PUTATIVE (AFU_ORTHOLOGUE AFUA_2G08260)-RELATED"/>
    <property type="match status" value="1"/>
</dbReference>
<name>A0A9D7SW32_9BACT</name>
<evidence type="ECO:0000259" key="3">
    <source>
        <dbReference type="Pfam" id="PF00724"/>
    </source>
</evidence>
<evidence type="ECO:0000313" key="4">
    <source>
        <dbReference type="EMBL" id="MBK9984288.1"/>
    </source>
</evidence>
<dbReference type="InterPro" id="IPR051799">
    <property type="entry name" value="NADH_flavin_oxidoreductase"/>
</dbReference>
<dbReference type="GO" id="GO:0016491">
    <property type="term" value="F:oxidoreductase activity"/>
    <property type="evidence" value="ECO:0007669"/>
    <property type="project" value="UniProtKB-KW"/>
</dbReference>
<organism evidence="4 5">
    <name type="scientific">Candidatus Opimibacter skivensis</name>
    <dbReference type="NCBI Taxonomy" id="2982028"/>
    <lineage>
        <taxon>Bacteria</taxon>
        <taxon>Pseudomonadati</taxon>
        <taxon>Bacteroidota</taxon>
        <taxon>Saprospiria</taxon>
        <taxon>Saprospirales</taxon>
        <taxon>Saprospiraceae</taxon>
        <taxon>Candidatus Opimibacter</taxon>
    </lineage>
</organism>
<protein>
    <submittedName>
        <fullName evidence="4">NADH:flavin oxidoreductase</fullName>
    </submittedName>
</protein>
<evidence type="ECO:0000313" key="5">
    <source>
        <dbReference type="Proteomes" id="UP000808337"/>
    </source>
</evidence>
<accession>A0A9D7SW32</accession>
<dbReference type="EMBL" id="JADKGY010000029">
    <property type="protein sequence ID" value="MBK9984288.1"/>
    <property type="molecule type" value="Genomic_DNA"/>
</dbReference>
<keyword evidence="1" id="KW-0285">Flavoprotein</keyword>
<dbReference type="Pfam" id="PF00724">
    <property type="entry name" value="Oxidored_FMN"/>
    <property type="match status" value="2"/>
</dbReference>
<dbReference type="InterPro" id="IPR001155">
    <property type="entry name" value="OxRdtase_FMN_N"/>
</dbReference>